<organism evidence="1 2">
    <name type="scientific">Nibrella saemangeumensis</name>
    <dbReference type="NCBI Taxonomy" id="1084526"/>
    <lineage>
        <taxon>Bacteria</taxon>
        <taxon>Pseudomonadati</taxon>
        <taxon>Bacteroidota</taxon>
        <taxon>Cytophagia</taxon>
        <taxon>Cytophagales</taxon>
        <taxon>Spirosomataceae</taxon>
        <taxon>Nibrella</taxon>
    </lineage>
</organism>
<sequence>MKTNTRKGDKYFPIIDLASFGQSTPENIEVTMTAEGDNAQIYEEFIP</sequence>
<evidence type="ECO:0000313" key="1">
    <source>
        <dbReference type="EMBL" id="GAA4457220.1"/>
    </source>
</evidence>
<comment type="caution">
    <text evidence="1">The sequence shown here is derived from an EMBL/GenBank/DDBJ whole genome shotgun (WGS) entry which is preliminary data.</text>
</comment>
<dbReference type="Proteomes" id="UP001501175">
    <property type="component" value="Unassembled WGS sequence"/>
</dbReference>
<name>A0ABP8MWH8_9BACT</name>
<protein>
    <submittedName>
        <fullName evidence="1">Uncharacterized protein</fullName>
    </submittedName>
</protein>
<keyword evidence="2" id="KW-1185">Reference proteome</keyword>
<dbReference type="EMBL" id="BAABHD010000029">
    <property type="protein sequence ID" value="GAA4457220.1"/>
    <property type="molecule type" value="Genomic_DNA"/>
</dbReference>
<accession>A0ABP8MWH8</accession>
<dbReference type="RefSeq" id="WP_345244386.1">
    <property type="nucleotide sequence ID" value="NZ_BAABHD010000029.1"/>
</dbReference>
<gene>
    <name evidence="1" type="ORF">GCM10023189_27590</name>
</gene>
<reference evidence="2" key="1">
    <citation type="journal article" date="2019" name="Int. J. Syst. Evol. Microbiol.">
        <title>The Global Catalogue of Microorganisms (GCM) 10K type strain sequencing project: providing services to taxonomists for standard genome sequencing and annotation.</title>
        <authorList>
            <consortium name="The Broad Institute Genomics Platform"/>
            <consortium name="The Broad Institute Genome Sequencing Center for Infectious Disease"/>
            <person name="Wu L."/>
            <person name="Ma J."/>
        </authorList>
    </citation>
    <scope>NUCLEOTIDE SEQUENCE [LARGE SCALE GENOMIC DNA]</scope>
    <source>
        <strain evidence="2">JCM 17927</strain>
    </source>
</reference>
<evidence type="ECO:0000313" key="2">
    <source>
        <dbReference type="Proteomes" id="UP001501175"/>
    </source>
</evidence>
<proteinExistence type="predicted"/>